<evidence type="ECO:0000313" key="2">
    <source>
        <dbReference type="Proteomes" id="UP001614394"/>
    </source>
</evidence>
<accession>A0ABW8C0U9</accession>
<gene>
    <name evidence="1" type="ORF">ACIGXA_05995</name>
</gene>
<protein>
    <submittedName>
        <fullName evidence="1">Uncharacterized protein</fullName>
    </submittedName>
</protein>
<proteinExistence type="predicted"/>
<reference evidence="1 2" key="1">
    <citation type="submission" date="2024-10" db="EMBL/GenBank/DDBJ databases">
        <title>The Natural Products Discovery Center: Release of the First 8490 Sequenced Strains for Exploring Actinobacteria Biosynthetic Diversity.</title>
        <authorList>
            <person name="Kalkreuter E."/>
            <person name="Kautsar S.A."/>
            <person name="Yang D."/>
            <person name="Bader C.D."/>
            <person name="Teijaro C.N."/>
            <person name="Fluegel L."/>
            <person name="Davis C.M."/>
            <person name="Simpson J.R."/>
            <person name="Lauterbach L."/>
            <person name="Steele A.D."/>
            <person name="Gui C."/>
            <person name="Meng S."/>
            <person name="Li G."/>
            <person name="Viehrig K."/>
            <person name="Ye F."/>
            <person name="Su P."/>
            <person name="Kiefer A.F."/>
            <person name="Nichols A."/>
            <person name="Cepeda A.J."/>
            <person name="Yan W."/>
            <person name="Fan B."/>
            <person name="Jiang Y."/>
            <person name="Adhikari A."/>
            <person name="Zheng C.-J."/>
            <person name="Schuster L."/>
            <person name="Cowan T.M."/>
            <person name="Smanski M.J."/>
            <person name="Chevrette M.G."/>
            <person name="De Carvalho L.P.S."/>
            <person name="Shen B."/>
        </authorList>
    </citation>
    <scope>NUCLEOTIDE SEQUENCE [LARGE SCALE GENOMIC DNA]</scope>
    <source>
        <strain evidence="1 2">NPDC053399</strain>
    </source>
</reference>
<sequence length="40" mass="4337">MSREEVGVRGAAFAPGRAGPSAFDALRPAFDSVHRYPPHR</sequence>
<dbReference type="RefSeq" id="WP_399644885.1">
    <property type="nucleotide sequence ID" value="NZ_JBITYG010000002.1"/>
</dbReference>
<organism evidence="1 2">
    <name type="scientific">Streptomyces fildesensis</name>
    <dbReference type="NCBI Taxonomy" id="375757"/>
    <lineage>
        <taxon>Bacteria</taxon>
        <taxon>Bacillati</taxon>
        <taxon>Actinomycetota</taxon>
        <taxon>Actinomycetes</taxon>
        <taxon>Kitasatosporales</taxon>
        <taxon>Streptomycetaceae</taxon>
        <taxon>Streptomyces</taxon>
    </lineage>
</organism>
<dbReference type="EMBL" id="JBITYG010000002">
    <property type="protein sequence ID" value="MFI9100055.1"/>
    <property type="molecule type" value="Genomic_DNA"/>
</dbReference>
<name>A0ABW8C0U9_9ACTN</name>
<dbReference type="Proteomes" id="UP001614394">
    <property type="component" value="Unassembled WGS sequence"/>
</dbReference>
<comment type="caution">
    <text evidence="1">The sequence shown here is derived from an EMBL/GenBank/DDBJ whole genome shotgun (WGS) entry which is preliminary data.</text>
</comment>
<evidence type="ECO:0000313" key="1">
    <source>
        <dbReference type="EMBL" id="MFI9100055.1"/>
    </source>
</evidence>
<keyword evidence="2" id="KW-1185">Reference proteome</keyword>